<keyword evidence="1" id="KW-0812">Transmembrane</keyword>
<dbReference type="InterPro" id="IPR029034">
    <property type="entry name" value="Cystine-knot_cytokine"/>
</dbReference>
<keyword evidence="1" id="KW-0472">Membrane</keyword>
<evidence type="ECO:0000256" key="1">
    <source>
        <dbReference type="SAM" id="Phobius"/>
    </source>
</evidence>
<dbReference type="OrthoDB" id="6677701at2759"/>
<feature type="domain" description="Platelet-derived growth factor (PDGF) family profile" evidence="2">
    <location>
        <begin position="65"/>
        <end position="146"/>
    </location>
</feature>
<reference evidence="3" key="1">
    <citation type="submission" date="2022-01" db="EMBL/GenBank/DDBJ databases">
        <authorList>
            <person name="King R."/>
        </authorList>
    </citation>
    <scope>NUCLEOTIDE SEQUENCE</scope>
</reference>
<dbReference type="Gene3D" id="2.10.90.10">
    <property type="entry name" value="Cystine-knot cytokines"/>
    <property type="match status" value="1"/>
</dbReference>
<protein>
    <recommendedName>
        <fullName evidence="2">Platelet-derived growth factor (PDGF) family profile domain-containing protein</fullName>
    </recommendedName>
</protein>
<evidence type="ECO:0000259" key="2">
    <source>
        <dbReference type="PROSITE" id="PS50278"/>
    </source>
</evidence>
<dbReference type="Pfam" id="PF00341">
    <property type="entry name" value="PDGF"/>
    <property type="match status" value="1"/>
</dbReference>
<keyword evidence="1" id="KW-1133">Transmembrane helix</keyword>
<accession>A0A9N9XLH3</accession>
<feature type="transmembrane region" description="Helical" evidence="1">
    <location>
        <begin position="6"/>
        <end position="24"/>
    </location>
</feature>
<dbReference type="AlphaFoldDB" id="A0A9N9XLH3"/>
<dbReference type="EMBL" id="OU900104">
    <property type="protein sequence ID" value="CAG9856164.1"/>
    <property type="molecule type" value="Genomic_DNA"/>
</dbReference>
<organism evidence="3 4">
    <name type="scientific">Phyllotreta striolata</name>
    <name type="common">Striped flea beetle</name>
    <name type="synonym">Crioceris striolata</name>
    <dbReference type="NCBI Taxonomy" id="444603"/>
    <lineage>
        <taxon>Eukaryota</taxon>
        <taxon>Metazoa</taxon>
        <taxon>Ecdysozoa</taxon>
        <taxon>Arthropoda</taxon>
        <taxon>Hexapoda</taxon>
        <taxon>Insecta</taxon>
        <taxon>Pterygota</taxon>
        <taxon>Neoptera</taxon>
        <taxon>Endopterygota</taxon>
        <taxon>Coleoptera</taxon>
        <taxon>Polyphaga</taxon>
        <taxon>Cucujiformia</taxon>
        <taxon>Chrysomeloidea</taxon>
        <taxon>Chrysomelidae</taxon>
        <taxon>Galerucinae</taxon>
        <taxon>Alticini</taxon>
        <taxon>Phyllotreta</taxon>
    </lineage>
</organism>
<dbReference type="PANTHER" id="PTHR21719">
    <property type="entry name" value="FI06402P-RELATED"/>
    <property type="match status" value="1"/>
</dbReference>
<evidence type="ECO:0000313" key="3">
    <source>
        <dbReference type="EMBL" id="CAG9856164.1"/>
    </source>
</evidence>
<dbReference type="Proteomes" id="UP001153712">
    <property type="component" value="Chromosome 11"/>
</dbReference>
<name>A0A9N9XLH3_PHYSR</name>
<keyword evidence="4" id="KW-1185">Reference proteome</keyword>
<dbReference type="InterPro" id="IPR000072">
    <property type="entry name" value="PDGF/VEGF_dom"/>
</dbReference>
<dbReference type="SUPFAM" id="SSF57501">
    <property type="entry name" value="Cystine-knot cytokines"/>
    <property type="match status" value="1"/>
</dbReference>
<proteinExistence type="predicted"/>
<sequence>MIVTKVVNGLLIVVLVAVVTTRLIECSIQQYDRYMEEISIRAQYKCGEPKPRIIYLHEIVDNETIWMEKYDSNAKNVRPFGVVLHRCNNSGCCEAYNKRCEPLHVETVTLSFMLVVPSADGTTSKSVFEDHEVKNHTKCSCQKIDDSLIKK</sequence>
<dbReference type="PANTHER" id="PTHR21719:SF1">
    <property type="entry name" value="FI06402P-RELATED"/>
    <property type="match status" value="1"/>
</dbReference>
<gene>
    <name evidence="3" type="ORF">PHYEVI_LOCUS2590</name>
</gene>
<dbReference type="GO" id="GO:0016020">
    <property type="term" value="C:membrane"/>
    <property type="evidence" value="ECO:0007669"/>
    <property type="project" value="InterPro"/>
</dbReference>
<dbReference type="PROSITE" id="PS50278">
    <property type="entry name" value="PDGF_2"/>
    <property type="match status" value="1"/>
</dbReference>
<dbReference type="GO" id="GO:0008083">
    <property type="term" value="F:growth factor activity"/>
    <property type="evidence" value="ECO:0007669"/>
    <property type="project" value="InterPro"/>
</dbReference>
<evidence type="ECO:0000313" key="4">
    <source>
        <dbReference type="Proteomes" id="UP001153712"/>
    </source>
</evidence>